<protein>
    <submittedName>
        <fullName evidence="3">Uncharacterized protein</fullName>
    </submittedName>
</protein>
<keyword evidence="1" id="KW-0175">Coiled coil</keyword>
<feature type="region of interest" description="Disordered" evidence="2">
    <location>
        <begin position="486"/>
        <end position="529"/>
    </location>
</feature>
<organism evidence="3 4">
    <name type="scientific">Chrysochromulina tobinii</name>
    <dbReference type="NCBI Taxonomy" id="1460289"/>
    <lineage>
        <taxon>Eukaryota</taxon>
        <taxon>Haptista</taxon>
        <taxon>Haptophyta</taxon>
        <taxon>Prymnesiophyceae</taxon>
        <taxon>Prymnesiales</taxon>
        <taxon>Chrysochromulinaceae</taxon>
        <taxon>Chrysochromulina</taxon>
    </lineage>
</organism>
<evidence type="ECO:0000313" key="3">
    <source>
        <dbReference type="EMBL" id="KOO35812.1"/>
    </source>
</evidence>
<sequence length="559" mass="60604">MTDVALPSIGAPFASSAGNSAVKVPAPKEKQDDQTIAVKALVKTLNATVTKLFFSFSALNAASTESSTGSIDLALKAAKREELSAMICDAMTTTVERIVRCDKAAIRSSVLRDIRARFSPPEKPKPLMVDCGVQAEVRPKKTSKAAAAVAAAEKAKDDVILKQLAAAPTPAVADASSTCFITAPVSARANRVAATMTTAEATAGAPATTASGAEAVAGAPDKETAPRPVSAVTAVTAGIFERQMQWAAKAAANREKLRLEKEDREREAEAAPAKVVKASKQWAHVESVMKRERVKAEETWKSDLKEQMEGERERRDQAESKLLEERAKAEALAIAKAKAEEQRAAADARAAEAHQRAVEMELRYKEQKEQVDAQAKMHSETLEIRDAFGDKGLEVWPMFPGKKLFRVLESEMFDGRVSAEFRVKDAETGERGVTLLMGRVAHAKVSEAQAILFDTKLMSDLDAARWWTANVHRFEKVKERVHAMVQRAQSASTGSARGRGISSAAAEPELTPEQRRAEEEQRRAAEEAARKRTELLALQTLDLGDASKAARYDLRVCKS</sequence>
<comment type="caution">
    <text evidence="3">The sequence shown here is derived from an EMBL/GenBank/DDBJ whole genome shotgun (WGS) entry which is preliminary data.</text>
</comment>
<dbReference type="AlphaFoldDB" id="A0A0M0KB28"/>
<feature type="coiled-coil region" evidence="1">
    <location>
        <begin position="301"/>
        <end position="370"/>
    </location>
</feature>
<evidence type="ECO:0000256" key="1">
    <source>
        <dbReference type="SAM" id="Coils"/>
    </source>
</evidence>
<dbReference type="EMBL" id="JWZX01000744">
    <property type="protein sequence ID" value="KOO35812.1"/>
    <property type="molecule type" value="Genomic_DNA"/>
</dbReference>
<keyword evidence="4" id="KW-1185">Reference proteome</keyword>
<reference evidence="4" key="1">
    <citation type="journal article" date="2015" name="PLoS Genet.">
        <title>Genome Sequence and Transcriptome Analyses of Chrysochromulina tobin: Metabolic Tools for Enhanced Algal Fitness in the Prominent Order Prymnesiales (Haptophyceae).</title>
        <authorList>
            <person name="Hovde B.T."/>
            <person name="Deodato C.R."/>
            <person name="Hunsperger H.M."/>
            <person name="Ryken S.A."/>
            <person name="Yost W."/>
            <person name="Jha R.K."/>
            <person name="Patterson J."/>
            <person name="Monnat R.J. Jr."/>
            <person name="Barlow S.B."/>
            <person name="Starkenburg S.R."/>
            <person name="Cattolico R.A."/>
        </authorList>
    </citation>
    <scope>NUCLEOTIDE SEQUENCE</scope>
    <source>
        <strain evidence="4">CCMP291</strain>
    </source>
</reference>
<feature type="region of interest" description="Disordered" evidence="2">
    <location>
        <begin position="200"/>
        <end position="228"/>
    </location>
</feature>
<proteinExistence type="predicted"/>
<gene>
    <name evidence="3" type="ORF">Ctob_012264</name>
</gene>
<feature type="compositionally biased region" description="Low complexity" evidence="2">
    <location>
        <begin position="200"/>
        <end position="219"/>
    </location>
</feature>
<accession>A0A0M0KB28</accession>
<feature type="compositionally biased region" description="Basic and acidic residues" evidence="2">
    <location>
        <begin position="512"/>
        <end position="529"/>
    </location>
</feature>
<feature type="compositionally biased region" description="Low complexity" evidence="2">
    <location>
        <begin position="487"/>
        <end position="506"/>
    </location>
</feature>
<name>A0A0M0KB28_9EUKA</name>
<evidence type="ECO:0000313" key="4">
    <source>
        <dbReference type="Proteomes" id="UP000037460"/>
    </source>
</evidence>
<dbReference type="Proteomes" id="UP000037460">
    <property type="component" value="Unassembled WGS sequence"/>
</dbReference>
<evidence type="ECO:0000256" key="2">
    <source>
        <dbReference type="SAM" id="MobiDB-lite"/>
    </source>
</evidence>